<gene>
    <name evidence="1" type="ORF">QSP1433_LOCUS979</name>
</gene>
<organism evidence="1">
    <name type="scientific">Mucochytrium quahogii</name>
    <dbReference type="NCBI Taxonomy" id="96639"/>
    <lineage>
        <taxon>Eukaryota</taxon>
        <taxon>Sar</taxon>
        <taxon>Stramenopiles</taxon>
        <taxon>Bigyra</taxon>
        <taxon>Labyrinthulomycetes</taxon>
        <taxon>Thraustochytrida</taxon>
        <taxon>Thraustochytriidae</taxon>
        <taxon>Mucochytrium</taxon>
    </lineage>
</organism>
<protein>
    <submittedName>
        <fullName evidence="1">Uncharacterized protein</fullName>
    </submittedName>
</protein>
<name>A0A7S2R982_9STRA</name>
<reference evidence="1" key="1">
    <citation type="submission" date="2021-01" db="EMBL/GenBank/DDBJ databases">
        <authorList>
            <person name="Corre E."/>
            <person name="Pelletier E."/>
            <person name="Niang G."/>
            <person name="Scheremetjew M."/>
            <person name="Finn R."/>
            <person name="Kale V."/>
            <person name="Holt S."/>
            <person name="Cochrane G."/>
            <person name="Meng A."/>
            <person name="Brown T."/>
            <person name="Cohen L."/>
        </authorList>
    </citation>
    <scope>NUCLEOTIDE SEQUENCE</scope>
    <source>
        <strain evidence="1">NY070348D</strain>
    </source>
</reference>
<dbReference type="EMBL" id="HBHK01001612">
    <property type="protein sequence ID" value="CAD9664321.1"/>
    <property type="molecule type" value="Transcribed_RNA"/>
</dbReference>
<evidence type="ECO:0000313" key="1">
    <source>
        <dbReference type="EMBL" id="CAD9664321.1"/>
    </source>
</evidence>
<proteinExistence type="predicted"/>
<accession>A0A7S2R982</accession>
<dbReference type="AlphaFoldDB" id="A0A7S2R982"/>
<sequence length="117" mass="12950">MKDSVVVPKSSVCNVYEREHLVGIKGAPVSPENFIADGVENIVLGPTKKNVSTLNVNYVSEGSTWRERLECSLFQGNSTVESSKTISRLRLDLERALRKGEGYRSLSRKLKLVLGVN</sequence>